<dbReference type="OrthoDB" id="2166632at2"/>
<reference evidence="1 2" key="1">
    <citation type="submission" date="2019-07" db="EMBL/GenBank/DDBJ databases">
        <title>Whole genome shotgun sequence of Alkalibacterium kapii NBRC 103247.</title>
        <authorList>
            <person name="Hosoyama A."/>
            <person name="Uohara A."/>
            <person name="Ohji S."/>
            <person name="Ichikawa N."/>
        </authorList>
    </citation>
    <scope>NUCLEOTIDE SEQUENCE [LARGE SCALE GENOMIC DNA]</scope>
    <source>
        <strain evidence="1 2">NBRC 103247</strain>
    </source>
</reference>
<sequence length="123" mass="14369">MTDEVDNDLMDFESYAETIGMTPKEYALSLHEKNKAIKSVFLKGESDFERFVRDYHYILDQLTRYKETEAKKSTYEHAQLIKQVTELLTVTSQDPKLLAQLFQHYPLGMKVKYDPLGLNNSLK</sequence>
<name>A0A511AUI1_9LACT</name>
<keyword evidence="2" id="KW-1185">Reference proteome</keyword>
<protein>
    <submittedName>
        <fullName evidence="1">Uncharacterized protein</fullName>
    </submittedName>
</protein>
<organism evidence="1 2">
    <name type="scientific">Alkalibacterium kapii</name>
    <dbReference type="NCBI Taxonomy" id="426704"/>
    <lineage>
        <taxon>Bacteria</taxon>
        <taxon>Bacillati</taxon>
        <taxon>Bacillota</taxon>
        <taxon>Bacilli</taxon>
        <taxon>Lactobacillales</taxon>
        <taxon>Carnobacteriaceae</taxon>
        <taxon>Alkalibacterium</taxon>
    </lineage>
</organism>
<evidence type="ECO:0000313" key="2">
    <source>
        <dbReference type="Proteomes" id="UP000321662"/>
    </source>
</evidence>
<dbReference type="Proteomes" id="UP000321662">
    <property type="component" value="Unassembled WGS sequence"/>
</dbReference>
<proteinExistence type="predicted"/>
<comment type="caution">
    <text evidence="1">The sequence shown here is derived from an EMBL/GenBank/DDBJ whole genome shotgun (WGS) entry which is preliminary data.</text>
</comment>
<evidence type="ECO:0000313" key="1">
    <source>
        <dbReference type="EMBL" id="GEK91806.1"/>
    </source>
</evidence>
<gene>
    <name evidence="1" type="ORF">AKA01nite_14280</name>
</gene>
<accession>A0A511AUI1</accession>
<dbReference type="EMBL" id="BJUY01000019">
    <property type="protein sequence ID" value="GEK91806.1"/>
    <property type="molecule type" value="Genomic_DNA"/>
</dbReference>
<dbReference type="RefSeq" id="WP_146924622.1">
    <property type="nucleotide sequence ID" value="NZ_BJUY01000019.1"/>
</dbReference>
<dbReference type="AlphaFoldDB" id="A0A511AUI1"/>